<dbReference type="AlphaFoldDB" id="A0A4Y2JVG6"/>
<organism evidence="1 2">
    <name type="scientific">Araneus ventricosus</name>
    <name type="common">Orbweaver spider</name>
    <name type="synonym">Epeira ventricosa</name>
    <dbReference type="NCBI Taxonomy" id="182803"/>
    <lineage>
        <taxon>Eukaryota</taxon>
        <taxon>Metazoa</taxon>
        <taxon>Ecdysozoa</taxon>
        <taxon>Arthropoda</taxon>
        <taxon>Chelicerata</taxon>
        <taxon>Arachnida</taxon>
        <taxon>Araneae</taxon>
        <taxon>Araneomorphae</taxon>
        <taxon>Entelegynae</taxon>
        <taxon>Araneoidea</taxon>
        <taxon>Araneidae</taxon>
        <taxon>Araneus</taxon>
    </lineage>
</organism>
<reference evidence="1 2" key="1">
    <citation type="journal article" date="2019" name="Sci. Rep.">
        <title>Orb-weaving spider Araneus ventricosus genome elucidates the spidroin gene catalogue.</title>
        <authorList>
            <person name="Kono N."/>
            <person name="Nakamura H."/>
            <person name="Ohtoshi R."/>
            <person name="Moran D.A.P."/>
            <person name="Shinohara A."/>
            <person name="Yoshida Y."/>
            <person name="Fujiwara M."/>
            <person name="Mori M."/>
            <person name="Tomita M."/>
            <person name="Arakawa K."/>
        </authorList>
    </citation>
    <scope>NUCLEOTIDE SEQUENCE [LARGE SCALE GENOMIC DNA]</scope>
</reference>
<gene>
    <name evidence="1" type="ORF">AVEN_213003_1</name>
</gene>
<protein>
    <submittedName>
        <fullName evidence="1">Uncharacterized protein</fullName>
    </submittedName>
</protein>
<proteinExistence type="predicted"/>
<keyword evidence="2" id="KW-1185">Reference proteome</keyword>
<evidence type="ECO:0000313" key="1">
    <source>
        <dbReference type="EMBL" id="GBM93342.1"/>
    </source>
</evidence>
<sequence>MHQSETVASDPCALVSTERSCLLYISLNLALKNVSKSIPLKFRRIDFVSETAWRTSLFAPQVNINPASFNSKTSSPQYMALKSLYLVDEDASIGDGGFRSML</sequence>
<evidence type="ECO:0000313" key="2">
    <source>
        <dbReference type="Proteomes" id="UP000499080"/>
    </source>
</evidence>
<dbReference type="EMBL" id="BGPR01003867">
    <property type="protein sequence ID" value="GBM93342.1"/>
    <property type="molecule type" value="Genomic_DNA"/>
</dbReference>
<comment type="caution">
    <text evidence="1">The sequence shown here is derived from an EMBL/GenBank/DDBJ whole genome shotgun (WGS) entry which is preliminary data.</text>
</comment>
<name>A0A4Y2JVG6_ARAVE</name>
<dbReference type="Proteomes" id="UP000499080">
    <property type="component" value="Unassembled WGS sequence"/>
</dbReference>
<accession>A0A4Y2JVG6</accession>